<feature type="region of interest" description="Disordered" evidence="1">
    <location>
        <begin position="40"/>
        <end position="75"/>
    </location>
</feature>
<dbReference type="EMBL" id="SJST01000001">
    <property type="protein sequence ID" value="TCD16475.1"/>
    <property type="molecule type" value="Genomic_DNA"/>
</dbReference>
<accession>A0A4R0PF66</accession>
<dbReference type="RefSeq" id="WP_131565374.1">
    <property type="nucleotide sequence ID" value="NZ_JAINFK010000001.1"/>
</dbReference>
<protein>
    <submittedName>
        <fullName evidence="2">Uncharacterized protein</fullName>
    </submittedName>
</protein>
<evidence type="ECO:0000313" key="2">
    <source>
        <dbReference type="EMBL" id="TCD16475.1"/>
    </source>
</evidence>
<evidence type="ECO:0000256" key="1">
    <source>
        <dbReference type="SAM" id="MobiDB-lite"/>
    </source>
</evidence>
<reference evidence="2 3" key="1">
    <citation type="journal article" date="2015" name="Antonie Van Leeuwenhoek">
        <title>Oricola cellulosilytica gen. nov., sp. nov., a cellulose-degrading bacterium of the family Phyllobacteriaceae isolated from surface seashore water, and emended descriptions of Mesorhizobium loti and Phyllobacterium myrsinacearum.</title>
        <authorList>
            <person name="Hameed A."/>
            <person name="Shahina M."/>
            <person name="Lai W.A."/>
            <person name="Lin S.Y."/>
            <person name="Young L.S."/>
            <person name="Liu Y.C."/>
            <person name="Hsu Y.H."/>
            <person name="Young C.C."/>
        </authorList>
    </citation>
    <scope>NUCLEOTIDE SEQUENCE [LARGE SCALE GENOMIC DNA]</scope>
    <source>
        <strain evidence="2 3">KCTC 52183</strain>
    </source>
</reference>
<proteinExistence type="predicted"/>
<evidence type="ECO:0000313" key="3">
    <source>
        <dbReference type="Proteomes" id="UP000291301"/>
    </source>
</evidence>
<dbReference type="Proteomes" id="UP000291301">
    <property type="component" value="Unassembled WGS sequence"/>
</dbReference>
<sequence length="75" mass="8648">MKKPAEQITEDDVVIEHQERLRREVLEHHGATLRDIDQDTRSIGRMQSAKPGKKSRTERSLCEVAEKARRAPRDG</sequence>
<name>A0A4R0PF66_9HYPH</name>
<keyword evidence="3" id="KW-1185">Reference proteome</keyword>
<gene>
    <name evidence="2" type="ORF">E0D97_03355</name>
</gene>
<organism evidence="2 3">
    <name type="scientific">Oricola cellulosilytica</name>
    <dbReference type="NCBI Taxonomy" id="1429082"/>
    <lineage>
        <taxon>Bacteria</taxon>
        <taxon>Pseudomonadati</taxon>
        <taxon>Pseudomonadota</taxon>
        <taxon>Alphaproteobacteria</taxon>
        <taxon>Hyphomicrobiales</taxon>
        <taxon>Ahrensiaceae</taxon>
        <taxon>Oricola</taxon>
    </lineage>
</organism>
<feature type="compositionally biased region" description="Basic and acidic residues" evidence="1">
    <location>
        <begin position="55"/>
        <end position="75"/>
    </location>
</feature>
<dbReference type="AlphaFoldDB" id="A0A4R0PF66"/>
<comment type="caution">
    <text evidence="2">The sequence shown here is derived from an EMBL/GenBank/DDBJ whole genome shotgun (WGS) entry which is preliminary data.</text>
</comment>